<sequence length="57" mass="6132">MEACGVNSQGQLSGIKKSLQKVTKSCVLNHAENNGGFEHNLCQNVKSHVRDFASISS</sequence>
<name>A0A0J6YHY7_COCIT</name>
<dbReference type="Proteomes" id="UP000054565">
    <property type="component" value="Unassembled WGS sequence"/>
</dbReference>
<accession>A0A0J6YHY7</accession>
<evidence type="ECO:0000313" key="2">
    <source>
        <dbReference type="Proteomes" id="UP000054565"/>
    </source>
</evidence>
<reference evidence="2" key="1">
    <citation type="journal article" date="2010" name="Genome Res.">
        <title>Population genomic sequencing of Coccidioides fungi reveals recent hybridization and transposon control.</title>
        <authorList>
            <person name="Neafsey D.E."/>
            <person name="Barker B.M."/>
            <person name="Sharpton T.J."/>
            <person name="Stajich J.E."/>
            <person name="Park D.J."/>
            <person name="Whiston E."/>
            <person name="Hung C.-Y."/>
            <person name="McMahan C."/>
            <person name="White J."/>
            <person name="Sykes S."/>
            <person name="Heiman D."/>
            <person name="Young S."/>
            <person name="Zeng Q."/>
            <person name="Abouelleil A."/>
            <person name="Aftuck L."/>
            <person name="Bessette D."/>
            <person name="Brown A."/>
            <person name="FitzGerald M."/>
            <person name="Lui A."/>
            <person name="Macdonald J.P."/>
            <person name="Priest M."/>
            <person name="Orbach M.J."/>
            <person name="Galgiani J.N."/>
            <person name="Kirkland T.N."/>
            <person name="Cole G.T."/>
            <person name="Birren B.W."/>
            <person name="Henn M.R."/>
            <person name="Taylor J.W."/>
            <person name="Rounsley S.D."/>
        </authorList>
    </citation>
    <scope>NUCLEOTIDE SEQUENCE [LARGE SCALE GENOMIC DNA]</scope>
    <source>
        <strain evidence="2">RMSCC 2394</strain>
    </source>
</reference>
<dbReference type="AlphaFoldDB" id="A0A0J6YHY7"/>
<protein>
    <submittedName>
        <fullName evidence="1">Uncharacterized protein</fullName>
    </submittedName>
</protein>
<gene>
    <name evidence="1" type="ORF">CIRG_06380</name>
</gene>
<dbReference type="EMBL" id="DS028096">
    <property type="protein sequence ID" value="KMP06699.1"/>
    <property type="molecule type" value="Genomic_DNA"/>
</dbReference>
<proteinExistence type="predicted"/>
<evidence type="ECO:0000313" key="1">
    <source>
        <dbReference type="EMBL" id="KMP06699.1"/>
    </source>
</evidence>
<organism evidence="1 2">
    <name type="scientific">Coccidioides immitis RMSCC 2394</name>
    <dbReference type="NCBI Taxonomy" id="404692"/>
    <lineage>
        <taxon>Eukaryota</taxon>
        <taxon>Fungi</taxon>
        <taxon>Dikarya</taxon>
        <taxon>Ascomycota</taxon>
        <taxon>Pezizomycotina</taxon>
        <taxon>Eurotiomycetes</taxon>
        <taxon>Eurotiomycetidae</taxon>
        <taxon>Onygenales</taxon>
        <taxon>Onygenaceae</taxon>
        <taxon>Coccidioides</taxon>
    </lineage>
</organism>